<dbReference type="RefSeq" id="WP_013679442.1">
    <property type="nucleotide sequence ID" value="NC_015315.1"/>
</dbReference>
<dbReference type="STRING" id="999630.TUZN_0612"/>
<reference key="2">
    <citation type="submission" date="2011-03" db="EMBL/GenBank/DDBJ databases">
        <title>Complete genome sequence of the thermoacidophilic crenarchaeon Thermoproteus uzoniensis 768-20.</title>
        <authorList>
            <person name="Mardanov A.V."/>
            <person name="Gumerov V.M."/>
            <person name="Beletsky A.V."/>
            <person name="Prokofeva M.I."/>
            <person name="Bonch-Osmolovskaya E.A."/>
            <person name="Ravin N.V."/>
            <person name="Skryabin K.G."/>
        </authorList>
    </citation>
    <scope>NUCLEOTIDE SEQUENCE</scope>
    <source>
        <strain>768-20</strain>
    </source>
</reference>
<sequence>MAPLAPFVDPGSLAFEMPERFEYRLLAKTLEDHAHLLLQKPWYLMLNYETDLMDRKSVALATYEAAYDLARAKAELGQIDPSFLEKLRRAREILEGPVAVKRDLYPPSDSPIRPRLYAELFGYNF</sequence>
<proteinExistence type="predicted"/>
<name>F2L450_THEU7</name>
<keyword evidence="2" id="KW-1185">Reference proteome</keyword>
<reference evidence="1 2" key="1">
    <citation type="journal article" date="2011" name="J. Bacteriol.">
        <title>Complete genome sequence of the thermoacidophilic crenarchaeon Thermoproteus uzoniensis 768-20.</title>
        <authorList>
            <person name="Mardanov A.V."/>
            <person name="Gumerov V.M."/>
            <person name="Beletsky A.V."/>
            <person name="Prokofeva M.I."/>
            <person name="Bonch-Osmolovskaya E.A."/>
            <person name="Ravin N.V."/>
            <person name="Skryabin K.G."/>
        </authorList>
    </citation>
    <scope>NUCLEOTIDE SEQUENCE [LARGE SCALE GENOMIC DNA]</scope>
    <source>
        <strain evidence="1 2">768-20</strain>
    </source>
</reference>
<evidence type="ECO:0000313" key="1">
    <source>
        <dbReference type="EMBL" id="AEA12106.1"/>
    </source>
</evidence>
<protein>
    <submittedName>
        <fullName evidence="1">Radical SAM domain protein</fullName>
    </submittedName>
</protein>
<dbReference type="KEGG" id="tuz:TUZN_0612"/>
<gene>
    <name evidence="1" type="ordered locus">TUZN_0612</name>
</gene>
<accession>F2L450</accession>
<dbReference type="OrthoDB" id="2305at2157"/>
<evidence type="ECO:0000313" key="2">
    <source>
        <dbReference type="Proteomes" id="UP000008138"/>
    </source>
</evidence>
<dbReference type="GeneID" id="10360155"/>
<dbReference type="Proteomes" id="UP000008138">
    <property type="component" value="Chromosome"/>
</dbReference>
<dbReference type="HOGENOM" id="CLU_1987741_0_0_2"/>
<organism evidence="1 2">
    <name type="scientific">Thermoproteus uzoniensis (strain 768-20)</name>
    <dbReference type="NCBI Taxonomy" id="999630"/>
    <lineage>
        <taxon>Archaea</taxon>
        <taxon>Thermoproteota</taxon>
        <taxon>Thermoprotei</taxon>
        <taxon>Thermoproteales</taxon>
        <taxon>Thermoproteaceae</taxon>
        <taxon>Thermoproteus</taxon>
    </lineage>
</organism>
<dbReference type="eggNOG" id="arCOG01364">
    <property type="taxonomic scope" value="Archaea"/>
</dbReference>
<dbReference type="EMBL" id="CP002590">
    <property type="protein sequence ID" value="AEA12106.1"/>
    <property type="molecule type" value="Genomic_DNA"/>
</dbReference>
<dbReference type="AlphaFoldDB" id="F2L450"/>